<name>A0ABD5P8L0_9EURY</name>
<gene>
    <name evidence="2" type="ORF">ACFO0N_04520</name>
</gene>
<keyword evidence="2" id="KW-0503">Monooxygenase</keyword>
<feature type="domain" description="ABM" evidence="1">
    <location>
        <begin position="14"/>
        <end position="70"/>
    </location>
</feature>
<dbReference type="AlphaFoldDB" id="A0ABD5P8L0"/>
<dbReference type="Gene3D" id="3.30.70.100">
    <property type="match status" value="1"/>
</dbReference>
<reference evidence="2 3" key="1">
    <citation type="journal article" date="2019" name="Int. J. Syst. Evol. Microbiol.">
        <title>The Global Catalogue of Microorganisms (GCM) 10K type strain sequencing project: providing services to taxonomists for standard genome sequencing and annotation.</title>
        <authorList>
            <consortium name="The Broad Institute Genomics Platform"/>
            <consortium name="The Broad Institute Genome Sequencing Center for Infectious Disease"/>
            <person name="Wu L."/>
            <person name="Ma J."/>
        </authorList>
    </citation>
    <scope>NUCLEOTIDE SEQUENCE [LARGE SCALE GENOMIC DNA]</scope>
    <source>
        <strain evidence="2 3">CGMCC 1.12553</strain>
    </source>
</reference>
<dbReference type="Pfam" id="PF03992">
    <property type="entry name" value="ABM"/>
    <property type="match status" value="1"/>
</dbReference>
<keyword evidence="3" id="KW-1185">Reference proteome</keyword>
<protein>
    <submittedName>
        <fullName evidence="2">Antibiotic biosynthesis monooxygenase</fullName>
    </submittedName>
</protein>
<evidence type="ECO:0000313" key="2">
    <source>
        <dbReference type="EMBL" id="MFC4357212.1"/>
    </source>
</evidence>
<dbReference type="SUPFAM" id="SSF54909">
    <property type="entry name" value="Dimeric alpha+beta barrel"/>
    <property type="match status" value="1"/>
</dbReference>
<dbReference type="GO" id="GO:0004497">
    <property type="term" value="F:monooxygenase activity"/>
    <property type="evidence" value="ECO:0007669"/>
    <property type="project" value="UniProtKB-KW"/>
</dbReference>
<dbReference type="InterPro" id="IPR011008">
    <property type="entry name" value="Dimeric_a/b-barrel"/>
</dbReference>
<evidence type="ECO:0000313" key="3">
    <source>
        <dbReference type="Proteomes" id="UP001595921"/>
    </source>
</evidence>
<keyword evidence="2" id="KW-0560">Oxidoreductase</keyword>
<sequence>MAYLLTQFTVADFDEWQAYFDRNDTFRTEQGQRSYRTFRSLDDSTEVVVLLEFDDPDAIRAFTGSEEWHERMAEAGVRGVPEISILEAVAEKPRQSTAA</sequence>
<evidence type="ECO:0000259" key="1">
    <source>
        <dbReference type="Pfam" id="PF03992"/>
    </source>
</evidence>
<dbReference type="InterPro" id="IPR007138">
    <property type="entry name" value="ABM_dom"/>
</dbReference>
<dbReference type="RefSeq" id="WP_267622486.1">
    <property type="nucleotide sequence ID" value="NZ_JAODIW010000006.1"/>
</dbReference>
<dbReference type="EMBL" id="JBHSDS010000003">
    <property type="protein sequence ID" value="MFC4357212.1"/>
    <property type="molecule type" value="Genomic_DNA"/>
</dbReference>
<accession>A0ABD5P8L0</accession>
<organism evidence="2 3">
    <name type="scientific">Halobium salinum</name>
    <dbReference type="NCBI Taxonomy" id="1364940"/>
    <lineage>
        <taxon>Archaea</taxon>
        <taxon>Methanobacteriati</taxon>
        <taxon>Methanobacteriota</taxon>
        <taxon>Stenosarchaea group</taxon>
        <taxon>Halobacteria</taxon>
        <taxon>Halobacteriales</taxon>
        <taxon>Haloferacaceae</taxon>
        <taxon>Halobium</taxon>
    </lineage>
</organism>
<dbReference type="Proteomes" id="UP001595921">
    <property type="component" value="Unassembled WGS sequence"/>
</dbReference>
<proteinExistence type="predicted"/>
<comment type="caution">
    <text evidence="2">The sequence shown here is derived from an EMBL/GenBank/DDBJ whole genome shotgun (WGS) entry which is preliminary data.</text>
</comment>